<dbReference type="InterPro" id="IPR039442">
    <property type="entry name" value="Mrr-like_dom"/>
</dbReference>
<protein>
    <recommendedName>
        <fullName evidence="1">Mrr-like domain-containing protein</fullName>
    </recommendedName>
</protein>
<dbReference type="AlphaFoldDB" id="R9BC15"/>
<evidence type="ECO:0000313" key="2">
    <source>
        <dbReference type="EMBL" id="EOR09926.1"/>
    </source>
</evidence>
<dbReference type="InterPro" id="IPR011856">
    <property type="entry name" value="tRNA_endonuc-like_dom_sf"/>
</dbReference>
<dbReference type="CDD" id="cd22333">
    <property type="entry name" value="LlaBIII_nuclease-like"/>
    <property type="match status" value="1"/>
</dbReference>
<keyword evidence="3" id="KW-1185">Reference proteome</keyword>
<dbReference type="PATRIC" id="fig|1120927.3.peg.816"/>
<reference evidence="2 3" key="1">
    <citation type="submission" date="2013-03" db="EMBL/GenBank/DDBJ databases">
        <title>The Genome Sequence of Acinetobacter tandoii CIP 107469.</title>
        <authorList>
            <consortium name="The Broad Institute Genome Sequencing Platform"/>
            <consortium name="The Broad Institute Genome Sequencing Center for Infectious Disease"/>
            <person name="Cerqueira G."/>
            <person name="Feldgarden M."/>
            <person name="Courvalin P."/>
            <person name="Perichon B."/>
            <person name="Grillot-Courvalin C."/>
            <person name="Clermont D."/>
            <person name="Rocha E."/>
            <person name="Yoon E.-J."/>
            <person name="Nemec A."/>
            <person name="Walker B."/>
            <person name="Young S.K."/>
            <person name="Zeng Q."/>
            <person name="Gargeya S."/>
            <person name="Fitzgerald M."/>
            <person name="Haas B."/>
            <person name="Abouelleil A."/>
            <person name="Alvarado L."/>
            <person name="Arachchi H.M."/>
            <person name="Berlin A.M."/>
            <person name="Chapman S.B."/>
            <person name="Dewar J."/>
            <person name="Goldberg J."/>
            <person name="Griggs A."/>
            <person name="Gujja S."/>
            <person name="Hansen M."/>
            <person name="Howarth C."/>
            <person name="Imamovic A."/>
            <person name="Larimer J."/>
            <person name="McCowan C."/>
            <person name="Murphy C."/>
            <person name="Neiman D."/>
            <person name="Pearson M."/>
            <person name="Priest M."/>
            <person name="Roberts A."/>
            <person name="Saif S."/>
            <person name="Shea T."/>
            <person name="Sisk P."/>
            <person name="Sykes S."/>
            <person name="Wortman J."/>
            <person name="Nusbaum C."/>
            <person name="Birren B."/>
        </authorList>
    </citation>
    <scope>NUCLEOTIDE SEQUENCE [LARGE SCALE GENOMIC DNA]</scope>
    <source>
        <strain evidence="2 3">CIP 107469</strain>
    </source>
</reference>
<organism evidence="2 3">
    <name type="scientific">Acinetobacter tandoii DSM 14970 = CIP 107469</name>
    <dbReference type="NCBI Taxonomy" id="1120927"/>
    <lineage>
        <taxon>Bacteria</taxon>
        <taxon>Pseudomonadati</taxon>
        <taxon>Pseudomonadota</taxon>
        <taxon>Gammaproteobacteria</taxon>
        <taxon>Moraxellales</taxon>
        <taxon>Moraxellaceae</taxon>
        <taxon>Acinetobacter</taxon>
    </lineage>
</organism>
<dbReference type="InterPro" id="IPR011335">
    <property type="entry name" value="Restrct_endonuc-II-like"/>
</dbReference>
<sequence length="218" mass="24763">MSALTNLLQSIETISLTNRDKGTSFENLMIQYFLNEPKYAEIYTEVLSYSGWVEKYGEKLKVTDKRDYGIDLVAVTIDGEFHPIQCKNYNTTKIQKKDIDSFLGGSGKSYFAYRYIVASTDDWTDNAKSTLVDANPPVATISLLDLEGSLIDWSQFNFDSNVKPIFRKKNSLKDHQRPALSAVKYGLAEADRGKLIMACGKGYISSLTFKYYFNKVWT</sequence>
<accession>R9BC15</accession>
<name>R9BC15_9GAMM</name>
<evidence type="ECO:0000259" key="1">
    <source>
        <dbReference type="Pfam" id="PF13156"/>
    </source>
</evidence>
<comment type="caution">
    <text evidence="2">The sequence shown here is derived from an EMBL/GenBank/DDBJ whole genome shotgun (WGS) entry which is preliminary data.</text>
</comment>
<proteinExistence type="predicted"/>
<dbReference type="RefSeq" id="WP_016165974.1">
    <property type="nucleotide sequence ID" value="NZ_JHZG01000014.1"/>
</dbReference>
<dbReference type="SUPFAM" id="SSF52980">
    <property type="entry name" value="Restriction endonuclease-like"/>
    <property type="match status" value="1"/>
</dbReference>
<gene>
    <name evidence="2" type="ORF">I593_00853</name>
</gene>
<evidence type="ECO:0000313" key="3">
    <source>
        <dbReference type="Proteomes" id="UP000016201"/>
    </source>
</evidence>
<dbReference type="EMBL" id="AQFM01000027">
    <property type="protein sequence ID" value="EOR09926.1"/>
    <property type="molecule type" value="Genomic_DNA"/>
</dbReference>
<dbReference type="Gene3D" id="3.40.1350.10">
    <property type="match status" value="1"/>
</dbReference>
<dbReference type="Pfam" id="PF13156">
    <property type="entry name" value="Mrr_cat_2"/>
    <property type="match status" value="1"/>
</dbReference>
<dbReference type="Proteomes" id="UP000016201">
    <property type="component" value="Unassembled WGS sequence"/>
</dbReference>
<dbReference type="eggNOG" id="COG4889">
    <property type="taxonomic scope" value="Bacteria"/>
</dbReference>
<feature type="domain" description="Mrr-like" evidence="1">
    <location>
        <begin position="35"/>
        <end position="161"/>
    </location>
</feature>
<dbReference type="GO" id="GO:0003676">
    <property type="term" value="F:nucleic acid binding"/>
    <property type="evidence" value="ECO:0007669"/>
    <property type="project" value="InterPro"/>
</dbReference>